<dbReference type="OrthoDB" id="7947972at2"/>
<dbReference type="SUPFAM" id="SSF102546">
    <property type="entry name" value="RbsD-like"/>
    <property type="match status" value="1"/>
</dbReference>
<dbReference type="Gene3D" id="3.40.1650.10">
    <property type="entry name" value="RbsD-like domain"/>
    <property type="match status" value="1"/>
</dbReference>
<dbReference type="PANTHER" id="PTHR31690:SF4">
    <property type="entry name" value="FUCOSE MUTAROTASE"/>
    <property type="match status" value="1"/>
</dbReference>
<evidence type="ECO:0000256" key="1">
    <source>
        <dbReference type="ARBA" id="ARBA00000223"/>
    </source>
</evidence>
<proteinExistence type="predicted"/>
<dbReference type="GO" id="GO:0036373">
    <property type="term" value="F:L-fucose mutarotase activity"/>
    <property type="evidence" value="ECO:0007669"/>
    <property type="project" value="UniProtKB-EC"/>
</dbReference>
<comment type="catalytic activity">
    <reaction evidence="1">
        <text>beta-D-ribopyranose = beta-D-ribofuranose</text>
        <dbReference type="Rhea" id="RHEA:25432"/>
        <dbReference type="ChEBI" id="CHEBI:27476"/>
        <dbReference type="ChEBI" id="CHEBI:47002"/>
        <dbReference type="EC" id="5.4.99.62"/>
    </reaction>
</comment>
<dbReference type="InterPro" id="IPR023750">
    <property type="entry name" value="RbsD-like_sf"/>
</dbReference>
<comment type="caution">
    <text evidence="4">The sequence shown here is derived from an EMBL/GenBank/DDBJ whole genome shotgun (WGS) entry which is preliminary data.</text>
</comment>
<dbReference type="EMBL" id="AMRM01000007">
    <property type="protein sequence ID" value="EKF19344.1"/>
    <property type="molecule type" value="Genomic_DNA"/>
</dbReference>
<dbReference type="STRING" id="391937.NA2_07629"/>
<dbReference type="InterPro" id="IPR007721">
    <property type="entry name" value="RbsD_FucU"/>
</dbReference>
<keyword evidence="5" id="KW-1185">Reference proteome</keyword>
<comment type="catalytic activity">
    <reaction evidence="3">
        <text>alpha-L-fucose = beta-L-fucose</text>
        <dbReference type="Rhea" id="RHEA:25580"/>
        <dbReference type="ChEBI" id="CHEBI:42548"/>
        <dbReference type="ChEBI" id="CHEBI:42589"/>
        <dbReference type="EC" id="5.1.3.29"/>
    </reaction>
</comment>
<dbReference type="InterPro" id="IPR050443">
    <property type="entry name" value="RbsD/FucU_mutarotase"/>
</dbReference>
<dbReference type="GO" id="GO:0062193">
    <property type="term" value="F:D-ribose pyranase activity"/>
    <property type="evidence" value="ECO:0007669"/>
    <property type="project" value="UniProtKB-EC"/>
</dbReference>
<dbReference type="GO" id="GO:0006004">
    <property type="term" value="P:fucose metabolic process"/>
    <property type="evidence" value="ECO:0007669"/>
    <property type="project" value="TreeGrafter"/>
</dbReference>
<accession>K2LNK0</accession>
<dbReference type="Proteomes" id="UP000006786">
    <property type="component" value="Unassembled WGS sequence"/>
</dbReference>
<organism evidence="4 5">
    <name type="scientific">Nitratireductor pacificus pht-3B</name>
    <dbReference type="NCBI Taxonomy" id="391937"/>
    <lineage>
        <taxon>Bacteria</taxon>
        <taxon>Pseudomonadati</taxon>
        <taxon>Pseudomonadota</taxon>
        <taxon>Alphaproteobacteria</taxon>
        <taxon>Hyphomicrobiales</taxon>
        <taxon>Phyllobacteriaceae</taxon>
        <taxon>Nitratireductor</taxon>
    </lineage>
</organism>
<dbReference type="AlphaFoldDB" id="K2LNK0"/>
<protein>
    <submittedName>
        <fullName evidence="4">Uncharacterized protein</fullName>
    </submittedName>
</protein>
<reference evidence="4 5" key="1">
    <citation type="journal article" date="2012" name="J. Bacteriol.">
        <title>Genome Sequence of Nitratireductor pacificus Type Strain pht-3B.</title>
        <authorList>
            <person name="Lai Q."/>
            <person name="Li G."/>
            <person name="Shao Z."/>
        </authorList>
    </citation>
    <scope>NUCLEOTIDE SEQUENCE [LARGE SCALE GENOMIC DNA]</scope>
    <source>
        <strain evidence="5">pht-3B</strain>
    </source>
</reference>
<dbReference type="Pfam" id="PF05025">
    <property type="entry name" value="RbsD_FucU"/>
    <property type="match status" value="1"/>
</dbReference>
<dbReference type="RefSeq" id="WP_008595988.1">
    <property type="nucleotide sequence ID" value="NZ_AMRM01000007.1"/>
</dbReference>
<sequence>MLRNLDPLLSPDLLHALAAMGHGDEIVIVDANFPAEATARRLIRLDGLPAPRVLTAILSVLPLDTFVNHPAISMQMVDDPEGSPPVVAEFQKVIDEAADNPARIRPLERFAFYERARNAFAVVQTGERRFYGNLILKKGVVPPEEKTPAAQRRRRR</sequence>
<evidence type="ECO:0000313" key="5">
    <source>
        <dbReference type="Proteomes" id="UP000006786"/>
    </source>
</evidence>
<evidence type="ECO:0000313" key="4">
    <source>
        <dbReference type="EMBL" id="EKF19344.1"/>
    </source>
</evidence>
<dbReference type="PATRIC" id="fig|391937.3.peg.1568"/>
<dbReference type="PANTHER" id="PTHR31690">
    <property type="entry name" value="FUCOSE MUTAROTASE"/>
    <property type="match status" value="1"/>
</dbReference>
<keyword evidence="2" id="KW-0413">Isomerase</keyword>
<gene>
    <name evidence="4" type="ORF">NA2_07629</name>
</gene>
<evidence type="ECO:0000256" key="3">
    <source>
        <dbReference type="ARBA" id="ARBA00036324"/>
    </source>
</evidence>
<dbReference type="eggNOG" id="COG4154">
    <property type="taxonomic scope" value="Bacteria"/>
</dbReference>
<evidence type="ECO:0000256" key="2">
    <source>
        <dbReference type="ARBA" id="ARBA00023235"/>
    </source>
</evidence>
<name>K2LNK0_9HYPH</name>
<dbReference type="GO" id="GO:0042806">
    <property type="term" value="F:fucose binding"/>
    <property type="evidence" value="ECO:0007669"/>
    <property type="project" value="TreeGrafter"/>
</dbReference>